<dbReference type="Proteomes" id="UP000826146">
    <property type="component" value="Plasmid pNHP190012_6"/>
</dbReference>
<keyword evidence="5" id="KW-1185">Reference proteome</keyword>
<feature type="region of interest" description="Disordered" evidence="3">
    <location>
        <begin position="823"/>
        <end position="879"/>
    </location>
</feature>
<proteinExistence type="inferred from homology"/>
<evidence type="ECO:0000313" key="4">
    <source>
        <dbReference type="EMBL" id="BCZ20070.1"/>
    </source>
</evidence>
<protein>
    <recommendedName>
        <fullName evidence="6">Replication protein</fullName>
    </recommendedName>
</protein>
<name>A0ABN6I907_9HELI</name>
<keyword evidence="2" id="KW-0235">DNA replication</keyword>
<reference evidence="4 5" key="1">
    <citation type="submission" date="2021-07" db="EMBL/GenBank/DDBJ databases">
        <title>Novel Helicobacter sp. Isolated from a cat.</title>
        <authorList>
            <person name="Rimbara E."/>
            <person name="Suzuki M."/>
        </authorList>
    </citation>
    <scope>NUCLEOTIDE SEQUENCE [LARGE SCALE GENOMIC DNA]</scope>
    <source>
        <strain evidence="5">NHP19-012</strain>
        <plasmid evidence="4 5">pNHP190012_6</plasmid>
    </source>
</reference>
<evidence type="ECO:0000256" key="2">
    <source>
        <dbReference type="ARBA" id="ARBA00022705"/>
    </source>
</evidence>
<dbReference type="RefSeq" id="WP_221272711.1">
    <property type="nucleotide sequence ID" value="NZ_AP024825.1"/>
</dbReference>
<feature type="compositionally biased region" description="Basic and acidic residues" evidence="3">
    <location>
        <begin position="49"/>
        <end position="59"/>
    </location>
</feature>
<evidence type="ECO:0008006" key="6">
    <source>
        <dbReference type="Google" id="ProtNLM"/>
    </source>
</evidence>
<dbReference type="Pfam" id="PF01446">
    <property type="entry name" value="Rep_1"/>
    <property type="match status" value="1"/>
</dbReference>
<geneLocation type="plasmid" evidence="4 5">
    <name>pNHP190012_6</name>
</geneLocation>
<feature type="compositionally biased region" description="Pro residues" evidence="3">
    <location>
        <begin position="825"/>
        <end position="835"/>
    </location>
</feature>
<accession>A0ABN6I907</accession>
<comment type="similarity">
    <text evidence="1">Belongs to the Gram-positive plasmids replication protein type 1 family.</text>
</comment>
<dbReference type="EMBL" id="AP024825">
    <property type="protein sequence ID" value="BCZ20070.1"/>
    <property type="molecule type" value="Genomic_DNA"/>
</dbReference>
<sequence length="879" mass="100442">MNTSPQPLKTCLEPSTALEKATAKRVSLNNQTKYSFVSHFLHDVGHELTRRPNKAKEGTADNPAIGTMDNPLTEQKYGNPNYTKHYLGKIQPRTFHNRANNIALCNMDMVETTHANGITAPHGYSCKDKLCYTCNSIKAYKRTIMFQRALAQTILDDAIPLEDLRLIMITLSPPNVPLEDTRNTTKALNALVHTLLTYKSLLRYRFAPKETWGYIRGTEWTGNNFKAQLAIGKTHPHVHLLMVTDWAYYDDRKSKKKGKKRYLDQKKHELTELIKAELAYPIVITDYNSNETDADGNPIPVPIEVNIPDCNVDIRIVFDGSTFARKNKERDEERIKGKLKNAIFEIVKGFKFDSADEGMEQKALEYAEDFCDEVKKNSKDALNYPDKGALSPEHIRKLGTIDREKNRKYQQAKELYEQGAISQEQLAEHEFKPYFMMFCEQIRGLRTFGSGGIFARCKLEQIGIDSPPEQARIIHYDADPVEQLKLKPPKGKDKKKTLGQRIHEQIEHSNCHIEPPQTALKGNEQALIEQAWGGELSYELICRINDKLDYLDTSQQADKKQVLQAVNQAIQEYKEHWYSKKRRTFEATPEFGAISAHIEAKTAQKPTFQYCVWALCKTAYAYATDKLNNGLSVFCDEHEQEKAIGALTAKLEKGGQHVREKSTSGKRATDISKSHKPENIRKKDYNMSALNLSISPELLAQYKALEQYCQEQNTSIEQWALKAFKWSLNRKICKVCHHTMQCKQNGQDNSIFWKCSNPQCDNKEQFDPLKSSQAPRTKAGFYCDICGTEREQWVYKGEMVYTCPNYKVCGAKMLRQKPAHLLQPKPAPQQQPAPQPQQYQPQLVPQSVPQQIPAQQPPVSVPQQQPESQMVEINDECPF</sequence>
<feature type="region of interest" description="Disordered" evidence="3">
    <location>
        <begin position="49"/>
        <end position="73"/>
    </location>
</feature>
<feature type="compositionally biased region" description="Low complexity" evidence="3">
    <location>
        <begin position="836"/>
        <end position="854"/>
    </location>
</feature>
<evidence type="ECO:0000256" key="1">
    <source>
        <dbReference type="ARBA" id="ARBA00008909"/>
    </source>
</evidence>
<dbReference type="InterPro" id="IPR000989">
    <property type="entry name" value="Rep"/>
</dbReference>
<evidence type="ECO:0000256" key="3">
    <source>
        <dbReference type="SAM" id="MobiDB-lite"/>
    </source>
</evidence>
<organism evidence="4 5">
    <name type="scientific">Helicobacter gastrofelis</name>
    <dbReference type="NCBI Taxonomy" id="2849642"/>
    <lineage>
        <taxon>Bacteria</taxon>
        <taxon>Pseudomonadati</taxon>
        <taxon>Campylobacterota</taxon>
        <taxon>Epsilonproteobacteria</taxon>
        <taxon>Campylobacterales</taxon>
        <taxon>Helicobacteraceae</taxon>
        <taxon>Helicobacter</taxon>
    </lineage>
</organism>
<evidence type="ECO:0000313" key="5">
    <source>
        <dbReference type="Proteomes" id="UP000826146"/>
    </source>
</evidence>
<keyword evidence="4" id="KW-0614">Plasmid</keyword>
<gene>
    <name evidence="4" type="ORF">NHP190012_17120</name>
</gene>